<sequence length="92" mass="10259">METMTIPYVTLKPTYTRTAENAGVAQMNRRGLRVAEMNGRKLSALPRCQVGKEAGRRRTGEIEVKEEDATQGDVEEKKDDCPIEIVAHCLPV</sequence>
<evidence type="ECO:0000256" key="1">
    <source>
        <dbReference type="SAM" id="MobiDB-lite"/>
    </source>
</evidence>
<evidence type="ECO:0000313" key="2">
    <source>
        <dbReference type="EMBL" id="CAJ1785949.1"/>
    </source>
</evidence>
<name>A0AA86V0W1_9FABA</name>
<proteinExistence type="predicted"/>
<dbReference type="Gramene" id="rna-AYBTSS11_LOCUS223">
    <property type="protein sequence ID" value="CAJ1785949.1"/>
    <property type="gene ID" value="gene-AYBTSS11_LOCUS223"/>
</dbReference>
<reference evidence="2" key="1">
    <citation type="submission" date="2023-10" db="EMBL/GenBank/DDBJ databases">
        <authorList>
            <person name="Domelevo Entfellner J.-B."/>
        </authorList>
    </citation>
    <scope>NUCLEOTIDE SEQUENCE</scope>
</reference>
<protein>
    <submittedName>
        <fullName evidence="2">Uncharacterized protein</fullName>
    </submittedName>
</protein>
<keyword evidence="3" id="KW-1185">Reference proteome</keyword>
<feature type="compositionally biased region" description="Basic and acidic residues" evidence="1">
    <location>
        <begin position="53"/>
        <end position="63"/>
    </location>
</feature>
<dbReference type="EMBL" id="OY731398">
    <property type="protein sequence ID" value="CAJ1785949.1"/>
    <property type="molecule type" value="Genomic_DNA"/>
</dbReference>
<organism evidence="2 3">
    <name type="scientific">Sphenostylis stenocarpa</name>
    <dbReference type="NCBI Taxonomy" id="92480"/>
    <lineage>
        <taxon>Eukaryota</taxon>
        <taxon>Viridiplantae</taxon>
        <taxon>Streptophyta</taxon>
        <taxon>Embryophyta</taxon>
        <taxon>Tracheophyta</taxon>
        <taxon>Spermatophyta</taxon>
        <taxon>Magnoliopsida</taxon>
        <taxon>eudicotyledons</taxon>
        <taxon>Gunneridae</taxon>
        <taxon>Pentapetalae</taxon>
        <taxon>rosids</taxon>
        <taxon>fabids</taxon>
        <taxon>Fabales</taxon>
        <taxon>Fabaceae</taxon>
        <taxon>Papilionoideae</taxon>
        <taxon>50 kb inversion clade</taxon>
        <taxon>NPAAA clade</taxon>
        <taxon>indigoferoid/millettioid clade</taxon>
        <taxon>Phaseoleae</taxon>
        <taxon>Sphenostylis</taxon>
    </lineage>
</organism>
<feature type="region of interest" description="Disordered" evidence="1">
    <location>
        <begin position="53"/>
        <end position="76"/>
    </location>
</feature>
<accession>A0AA86V0W1</accession>
<evidence type="ECO:0000313" key="3">
    <source>
        <dbReference type="Proteomes" id="UP001189624"/>
    </source>
</evidence>
<dbReference type="Proteomes" id="UP001189624">
    <property type="component" value="Chromosome 1"/>
</dbReference>
<gene>
    <name evidence="2" type="ORF">AYBTSS11_LOCUS223</name>
</gene>
<dbReference type="AlphaFoldDB" id="A0AA86V0W1"/>